<proteinExistence type="predicted"/>
<dbReference type="AlphaFoldDB" id="F8L6F1"/>
<keyword evidence="2" id="KW-0547">Nucleotide-binding</keyword>
<dbReference type="RefSeq" id="WP_013942748.1">
    <property type="nucleotide sequence ID" value="NC_015713.1"/>
</dbReference>
<sequence>MSPASNSLLQERADMFRAVRNFFYERGVLEVDCPLLSHYAPIDAYIDLFSVDLGEEKQGYLHSSPEYGMKRLLARKARPIYQLSHVYRKGEAGKKHNPEFTLVEWYRPGVTFEAFLVEVVDLIALFLGPLSYELITYRAAFENYLNIDSLNATENELKKKMQDLGIDATTEDREELLNLLWGCGIEPHFGNDKLMVVTDFPKSQAMLAQTHIVKGEEVARRFEVSFGQMELGNGYHELCDPIEQKRRLREANQKRLALGKEELPIDPFFLKALESGLPDSYGIAIGFDRLMMLRYQVDDIAAVLPFFWDES</sequence>
<gene>
    <name evidence="5" type="primary">yjeA</name>
    <name evidence="5" type="ordered locus">SNE_A04040</name>
</gene>
<organism evidence="5 6">
    <name type="scientific">Simkania negevensis (strain ATCC VR-1471 / DSM 27360 / Z)</name>
    <dbReference type="NCBI Taxonomy" id="331113"/>
    <lineage>
        <taxon>Bacteria</taxon>
        <taxon>Pseudomonadati</taxon>
        <taxon>Chlamydiota</taxon>
        <taxon>Chlamydiia</taxon>
        <taxon>Parachlamydiales</taxon>
        <taxon>Simkaniaceae</taxon>
        <taxon>Simkania</taxon>
    </lineage>
</organism>
<dbReference type="SUPFAM" id="SSF55681">
    <property type="entry name" value="Class II aaRS and biotin synthetases"/>
    <property type="match status" value="1"/>
</dbReference>
<feature type="domain" description="Aminoacyl-transfer RNA synthetases class-II family profile" evidence="4">
    <location>
        <begin position="15"/>
        <end position="305"/>
    </location>
</feature>
<dbReference type="HOGENOM" id="CLU_008255_1_1_0"/>
<dbReference type="GO" id="GO:0005829">
    <property type="term" value="C:cytosol"/>
    <property type="evidence" value="ECO:0007669"/>
    <property type="project" value="TreeGrafter"/>
</dbReference>
<dbReference type="GO" id="GO:0000049">
    <property type="term" value="F:tRNA binding"/>
    <property type="evidence" value="ECO:0007669"/>
    <property type="project" value="TreeGrafter"/>
</dbReference>
<dbReference type="eggNOG" id="COG2269">
    <property type="taxonomic scope" value="Bacteria"/>
</dbReference>
<keyword evidence="1" id="KW-0436">Ligase</keyword>
<protein>
    <submittedName>
        <fullName evidence="5">Uncharacterized protein YjeA</fullName>
    </submittedName>
</protein>
<dbReference type="NCBIfam" id="NF006828">
    <property type="entry name" value="PRK09350.1"/>
    <property type="match status" value="1"/>
</dbReference>
<name>F8L6F1_SIMNZ</name>
<evidence type="ECO:0000256" key="2">
    <source>
        <dbReference type="ARBA" id="ARBA00022741"/>
    </source>
</evidence>
<dbReference type="OrthoDB" id="9802326at2"/>
<evidence type="ECO:0000259" key="4">
    <source>
        <dbReference type="PROSITE" id="PS50862"/>
    </source>
</evidence>
<dbReference type="STRING" id="331113.SNE_A04040"/>
<dbReference type="EMBL" id="FR872582">
    <property type="protein sequence ID" value="CCB88281.1"/>
    <property type="molecule type" value="Genomic_DNA"/>
</dbReference>
<accession>F8L6F1</accession>
<dbReference type="Pfam" id="PF00152">
    <property type="entry name" value="tRNA-synt_2"/>
    <property type="match status" value="1"/>
</dbReference>
<dbReference type="KEGG" id="sng:SNE_A04040"/>
<evidence type="ECO:0000256" key="3">
    <source>
        <dbReference type="ARBA" id="ARBA00022840"/>
    </source>
</evidence>
<dbReference type="PROSITE" id="PS50862">
    <property type="entry name" value="AA_TRNA_LIGASE_II"/>
    <property type="match status" value="1"/>
</dbReference>
<dbReference type="PANTHER" id="PTHR42918:SF6">
    <property type="entry name" value="ELONGATION FACTOR P--(R)-BETA-LYSINE LIGASE"/>
    <property type="match status" value="1"/>
</dbReference>
<dbReference type="InterPro" id="IPR045864">
    <property type="entry name" value="aa-tRNA-synth_II/BPL/LPL"/>
</dbReference>
<reference evidence="5 6" key="2">
    <citation type="journal article" date="2011" name="Mol. Biol. Evol.">
        <title>Unity in variety--the pan-genome of the Chlamydiae.</title>
        <authorList>
            <person name="Collingro A."/>
            <person name="Tischler P."/>
            <person name="Weinmaier T."/>
            <person name="Penz T."/>
            <person name="Heinz E."/>
            <person name="Brunham R.C."/>
            <person name="Read T.D."/>
            <person name="Bavoil P.M."/>
            <person name="Sachse K."/>
            <person name="Kahane S."/>
            <person name="Friedman M.G."/>
            <person name="Rattei T."/>
            <person name="Myers G.S."/>
            <person name="Horn M."/>
        </authorList>
    </citation>
    <scope>NUCLEOTIDE SEQUENCE [LARGE SCALE GENOMIC DNA]</scope>
    <source>
        <strain evidence="6">ATCC VR-1471 / Z</strain>
    </source>
</reference>
<dbReference type="Proteomes" id="UP000000496">
    <property type="component" value="Chromosome gsn.131"/>
</dbReference>
<dbReference type="InterPro" id="IPR004364">
    <property type="entry name" value="Aa-tRNA-synt_II"/>
</dbReference>
<dbReference type="GO" id="GO:0005524">
    <property type="term" value="F:ATP binding"/>
    <property type="evidence" value="ECO:0007669"/>
    <property type="project" value="UniProtKB-KW"/>
</dbReference>
<dbReference type="GO" id="GO:0004824">
    <property type="term" value="F:lysine-tRNA ligase activity"/>
    <property type="evidence" value="ECO:0007669"/>
    <property type="project" value="InterPro"/>
</dbReference>
<dbReference type="InterPro" id="IPR004525">
    <property type="entry name" value="EpmA"/>
</dbReference>
<dbReference type="InterPro" id="IPR006195">
    <property type="entry name" value="aa-tRNA-synth_II"/>
</dbReference>
<evidence type="ECO:0000256" key="1">
    <source>
        <dbReference type="ARBA" id="ARBA00022598"/>
    </source>
</evidence>
<evidence type="ECO:0000313" key="5">
    <source>
        <dbReference type="EMBL" id="CCB88281.1"/>
    </source>
</evidence>
<evidence type="ECO:0000313" key="6">
    <source>
        <dbReference type="Proteomes" id="UP000000496"/>
    </source>
</evidence>
<dbReference type="Gene3D" id="3.30.930.10">
    <property type="entry name" value="Bira Bifunctional Protein, Domain 2"/>
    <property type="match status" value="1"/>
</dbReference>
<reference key="1">
    <citation type="journal article" date="2011" name="Mol. Biol. Evol.">
        <title>Unity in variety -- the pan-genome of the Chlamydiae.</title>
        <authorList>
            <person name="Collingro A."/>
            <person name="Tischler P."/>
            <person name="Weinmaier T."/>
            <person name="Penz T."/>
            <person name="Heinz E."/>
            <person name="Brunham R.C."/>
            <person name="Read T.D."/>
            <person name="Bavoil P.M."/>
            <person name="Sachse K."/>
            <person name="Kahane S."/>
            <person name="Friedman M.G."/>
            <person name="Rattei T."/>
            <person name="Myers G.S.A."/>
            <person name="Horn M."/>
        </authorList>
    </citation>
    <scope>NUCLEOTIDE SEQUENCE</scope>
    <source>
        <strain>Z</strain>
    </source>
</reference>
<dbReference type="NCBIfam" id="TIGR00462">
    <property type="entry name" value="genX"/>
    <property type="match status" value="1"/>
</dbReference>
<keyword evidence="3" id="KW-0067">ATP-binding</keyword>
<keyword evidence="6" id="KW-1185">Reference proteome</keyword>
<dbReference type="GO" id="GO:0006430">
    <property type="term" value="P:lysyl-tRNA aminoacylation"/>
    <property type="evidence" value="ECO:0007669"/>
    <property type="project" value="InterPro"/>
</dbReference>
<dbReference type="PANTHER" id="PTHR42918">
    <property type="entry name" value="LYSYL-TRNA SYNTHETASE"/>
    <property type="match status" value="1"/>
</dbReference>